<feature type="region of interest" description="Disordered" evidence="1">
    <location>
        <begin position="374"/>
        <end position="424"/>
    </location>
</feature>
<feature type="region of interest" description="Disordered" evidence="1">
    <location>
        <begin position="1417"/>
        <end position="1459"/>
    </location>
</feature>
<keyword evidence="4" id="KW-1185">Reference proteome</keyword>
<feature type="region of interest" description="Disordered" evidence="1">
    <location>
        <begin position="20"/>
        <end position="76"/>
    </location>
</feature>
<feature type="compositionally biased region" description="Basic and acidic residues" evidence="1">
    <location>
        <begin position="1597"/>
        <end position="1607"/>
    </location>
</feature>
<dbReference type="InterPro" id="IPR001202">
    <property type="entry name" value="WW_dom"/>
</dbReference>
<dbReference type="VEuPathDB" id="TriTrypDB:TRSC58_07422"/>
<dbReference type="OrthoDB" id="273509at2759"/>
<name>A0A3R7MKP4_TRYRA</name>
<evidence type="ECO:0000259" key="2">
    <source>
        <dbReference type="PROSITE" id="PS50020"/>
    </source>
</evidence>
<dbReference type="OMA" id="ARGQYGF"/>
<sequence>MLVFANCAALMQSKETMYTFKRSQQQRQPFPVGNTNDGDGEKGGMTYATLPDGYGDAGDGTAADGGGRNTNEYGTGECTTVADDGKEAAVQQLEGGGDFTGQPQSQVPGDHLFVQASAEEVLQYCRDMILRRQITPPPQWRRMRTDLPASIAELRLTPSAPEPIQYTHPITPSPCVVLQLDNSVPEGMTTKEYSKSLVKYIMDLLAYQRASTAITSLRFVKIGTELSQLVLTFGRDVQLASLVLGEFAKVGLQAGFGAPIKSHLPNATFRLTDYYMTLHDGTGITAEDIVALLGSIQSPQDISVLAGYEPGVFYAAVRRPETVYAWLWNPFCSFVVQRTLFEQCGVLVTMADCPHEFVGRSGGSFTTEQRMYEPGRGRRELGGDGNGNDVEGTANVGAGDYDNVDENTNDNDSNEVEEYNDLDGGNRVVNSGALEWTRNAKEEIDIFEGIDKPSTREAARLEFVDDDITELLQQVNVEKQQQQQQQQQQQPAVYTGVTQSVGLYDRAVEGVALPGTYAQPPALQQPQQPYPYYGDGALLLPWQQEQQQQLVSDPQLVGQTVPLSYGAMPSFTDVYMPAREQTVKYPELVDEADINALPELMNNEAMTSNGLITQQQRQQLEMHWFSEGAPMSVVGNCDVLYPMSSALPCVTQSFAPSMQLPLHPHLMHDGANVMPSILGQPLYSSPYAPVTVSSENNNINNQNSDMNQYQHHGPGILASFPLTNGPLPLPRIITVDRAQELARRVVELVQVIFPIPSVSSSPLLPLATAEEKMEETLTIQVASPDNEEDTVSASLFPRVPCTATVPRVRAEVKDLIFFIQEEYLQLKQVIESSTPEMRESRHRIVSALLAHRPGLLNSDEEADWMPQEEGNVNEGTKGPQLSALLPYLLATTEGTELVSVIASHDTEQLLPVLARYVLPFLLDAAVVRSVVAVALRAEPTAENPLVKRIMRHWGPLASWLHEYINCQAAAAEMRAEEELEHVTTTQQTLKSTARATVVRRLTSHVGNTIDMLLAAMSPEQRNDTKAYLDATKALETFVRSLQTAEQQDSEQEAKDAASRKADTSHLSMITLWSAEGAVHRSLLRLYLNANLLGGKELVDLLFVSQSFLTRDQYYFVLVAFSKSLVSHVLSDETARACGAFLRVMEQKLLNLETSNTDGSGSGSSSNNAPLLTEKDAVNLLDTALRAIGSTEAYTCLRDAYLATVLPMKRYERVEAKLAQPTLPVISALSPPAPEQHPHSHSSHPGSQQKVDGQPSDPRKGWTAAWTAVMRNYPQLGDPFTPLPTGWTSALSRSYGHYYFKDAKGTATYKHPTDAAEFMATPQAFLRETGVSTTLADVLAYANNNHNNINSAKKTEEEEVGATAPAGESAVAAVNYLDSGVKITEEEAEHWLGDQRIRVEALDMATLALLKITYRADGGAGRRGGHDRGRRSSRRRRESSEGHRRHGHHHHSRKRARGSPCNVAELQRRLIKLSSYPPRGHPFPPLLRGWTCNLSSSNGLYYFRPPRGNPVYQHPVSRCEYRASPQAFVLHRGIHANAIAVEAHKSVEEVERWLTDQRQRDEAIDAAVVLMVPIEYALIPEYDEGDMKVGEEPQQQQQEEHEGSDGRRSISSHNTTVTTK</sequence>
<dbReference type="EMBL" id="MKGL01000169">
    <property type="protein sequence ID" value="RNF04231.1"/>
    <property type="molecule type" value="Genomic_DNA"/>
</dbReference>
<dbReference type="GeneID" id="40329431"/>
<comment type="caution">
    <text evidence="3">The sequence shown here is derived from an EMBL/GenBank/DDBJ whole genome shotgun (WGS) entry which is preliminary data.</text>
</comment>
<feature type="region of interest" description="Disordered" evidence="1">
    <location>
        <begin position="1225"/>
        <end position="1260"/>
    </location>
</feature>
<feature type="compositionally biased region" description="Gly residues" evidence="1">
    <location>
        <begin position="55"/>
        <end position="68"/>
    </location>
</feature>
<feature type="domain" description="WW" evidence="2">
    <location>
        <begin position="1280"/>
        <end position="1313"/>
    </location>
</feature>
<feature type="region of interest" description="Disordered" evidence="1">
    <location>
        <begin position="1583"/>
        <end position="1619"/>
    </location>
</feature>
<dbReference type="SMART" id="SM00456">
    <property type="entry name" value="WW"/>
    <property type="match status" value="2"/>
</dbReference>
<dbReference type="Proteomes" id="UP000283634">
    <property type="component" value="Unassembled WGS sequence"/>
</dbReference>
<gene>
    <name evidence="3" type="ORF">TraAM80_05498</name>
</gene>
<feature type="compositionally biased region" description="Acidic residues" evidence="1">
    <location>
        <begin position="402"/>
        <end position="421"/>
    </location>
</feature>
<feature type="compositionally biased region" description="Basic residues" evidence="1">
    <location>
        <begin position="1422"/>
        <end position="1456"/>
    </location>
</feature>
<proteinExistence type="predicted"/>
<accession>A0A3R7MKP4</accession>
<feature type="compositionally biased region" description="Polar residues" evidence="1">
    <location>
        <begin position="20"/>
        <end position="37"/>
    </location>
</feature>
<dbReference type="PROSITE" id="PS50020">
    <property type="entry name" value="WW_DOMAIN_2"/>
    <property type="match status" value="1"/>
</dbReference>
<dbReference type="RefSeq" id="XP_029237981.1">
    <property type="nucleotide sequence ID" value="XM_029382375.1"/>
</dbReference>
<feature type="compositionally biased region" description="Polar residues" evidence="1">
    <location>
        <begin position="1608"/>
        <end position="1619"/>
    </location>
</feature>
<protein>
    <recommendedName>
        <fullName evidence="2">WW domain-containing protein</fullName>
    </recommendedName>
</protein>
<reference evidence="3 4" key="1">
    <citation type="journal article" date="2018" name="BMC Genomics">
        <title>Genomic comparison of Trypanosoma conorhini and Trypanosoma rangeli to Trypanosoma cruzi strains of high and low virulence.</title>
        <authorList>
            <person name="Bradwell K.R."/>
            <person name="Koparde V.N."/>
            <person name="Matveyev A.V."/>
            <person name="Serrano M.G."/>
            <person name="Alves J.M."/>
            <person name="Parikh H."/>
            <person name="Huang B."/>
            <person name="Lee V."/>
            <person name="Espinosa-Alvarez O."/>
            <person name="Ortiz P.A."/>
            <person name="Costa-Martins A.G."/>
            <person name="Teixeira M.M."/>
            <person name="Buck G.A."/>
        </authorList>
    </citation>
    <scope>NUCLEOTIDE SEQUENCE [LARGE SCALE GENOMIC DNA]</scope>
    <source>
        <strain evidence="3 4">AM80</strain>
    </source>
</reference>
<evidence type="ECO:0000256" key="1">
    <source>
        <dbReference type="SAM" id="MobiDB-lite"/>
    </source>
</evidence>
<organism evidence="3 4">
    <name type="scientific">Trypanosoma rangeli</name>
    <dbReference type="NCBI Taxonomy" id="5698"/>
    <lineage>
        <taxon>Eukaryota</taxon>
        <taxon>Discoba</taxon>
        <taxon>Euglenozoa</taxon>
        <taxon>Kinetoplastea</taxon>
        <taxon>Metakinetoplastina</taxon>
        <taxon>Trypanosomatida</taxon>
        <taxon>Trypanosomatidae</taxon>
        <taxon>Trypanosoma</taxon>
        <taxon>Herpetosoma</taxon>
    </lineage>
</organism>
<evidence type="ECO:0000313" key="3">
    <source>
        <dbReference type="EMBL" id="RNF04231.1"/>
    </source>
</evidence>
<evidence type="ECO:0000313" key="4">
    <source>
        <dbReference type="Proteomes" id="UP000283634"/>
    </source>
</evidence>